<dbReference type="AlphaFoldDB" id="A0A813P045"/>
<dbReference type="OrthoDB" id="8192126at2759"/>
<keyword evidence="3" id="KW-1185">Reference proteome</keyword>
<evidence type="ECO:0000313" key="2">
    <source>
        <dbReference type="EMBL" id="CAF0745398.1"/>
    </source>
</evidence>
<feature type="region of interest" description="Disordered" evidence="1">
    <location>
        <begin position="172"/>
        <end position="192"/>
    </location>
</feature>
<sequence length="192" mass="22817">MVLVSFGISLHSIEKIQAKNNNVIVDKLKPGTKVYKTIEGLQNKLTPKNRGPYTIVNSTKNDNYILKNVLGELLKDSYLLCKHKLDKGIEEDINNFQKFEKILDHRKRNKEFMRIFINRRVLFGNYHDKFHIAHTQEYRLAQMDTYIRENEAFERKILERLYREYDVGLHMPIENPEDETNENTDEKTSNKE</sequence>
<evidence type="ECO:0000313" key="3">
    <source>
        <dbReference type="Proteomes" id="UP000663879"/>
    </source>
</evidence>
<evidence type="ECO:0000256" key="1">
    <source>
        <dbReference type="SAM" id="MobiDB-lite"/>
    </source>
</evidence>
<dbReference type="EMBL" id="CAJNOC010000326">
    <property type="protein sequence ID" value="CAF0745398.1"/>
    <property type="molecule type" value="Genomic_DNA"/>
</dbReference>
<organism evidence="2 3">
    <name type="scientific">Brachionus calyciflorus</name>
    <dbReference type="NCBI Taxonomy" id="104777"/>
    <lineage>
        <taxon>Eukaryota</taxon>
        <taxon>Metazoa</taxon>
        <taxon>Spiralia</taxon>
        <taxon>Gnathifera</taxon>
        <taxon>Rotifera</taxon>
        <taxon>Eurotatoria</taxon>
        <taxon>Monogononta</taxon>
        <taxon>Pseudotrocha</taxon>
        <taxon>Ploima</taxon>
        <taxon>Brachionidae</taxon>
        <taxon>Brachionus</taxon>
    </lineage>
</organism>
<reference evidence="2" key="1">
    <citation type="submission" date="2021-02" db="EMBL/GenBank/DDBJ databases">
        <authorList>
            <person name="Nowell W R."/>
        </authorList>
    </citation>
    <scope>NUCLEOTIDE SEQUENCE</scope>
    <source>
        <strain evidence="2">Ploen Becks lab</strain>
    </source>
</reference>
<accession>A0A813P045</accession>
<comment type="caution">
    <text evidence="2">The sequence shown here is derived from an EMBL/GenBank/DDBJ whole genome shotgun (WGS) entry which is preliminary data.</text>
</comment>
<proteinExistence type="predicted"/>
<dbReference type="Proteomes" id="UP000663879">
    <property type="component" value="Unassembled WGS sequence"/>
</dbReference>
<protein>
    <submittedName>
        <fullName evidence="2">Uncharacterized protein</fullName>
    </submittedName>
</protein>
<gene>
    <name evidence="2" type="ORF">OXX778_LOCUS3619</name>
</gene>
<name>A0A813P045_9BILA</name>